<evidence type="ECO:0000313" key="7">
    <source>
        <dbReference type="EMBL" id="CAD1824815.1"/>
    </source>
</evidence>
<feature type="region of interest" description="Disordered" evidence="6">
    <location>
        <begin position="189"/>
        <end position="219"/>
    </location>
</feature>
<dbReference type="PRINTS" id="PR00463">
    <property type="entry name" value="EP450I"/>
</dbReference>
<proteinExistence type="predicted"/>
<dbReference type="InterPro" id="IPR001128">
    <property type="entry name" value="Cyt_P450"/>
</dbReference>
<name>A0A6V7P1V8_ANACO</name>
<dbReference type="PANTHER" id="PTHR24298:SF47">
    <property type="entry name" value="CYTOCHROME P450 77A4"/>
    <property type="match status" value="1"/>
</dbReference>
<keyword evidence="2" id="KW-0812">Transmembrane</keyword>
<evidence type="ECO:0000256" key="5">
    <source>
        <dbReference type="ARBA" id="ARBA00023136"/>
    </source>
</evidence>
<dbReference type="Pfam" id="PF00067">
    <property type="entry name" value="p450"/>
    <property type="match status" value="1"/>
</dbReference>
<keyword evidence="5" id="KW-0472">Membrane</keyword>
<dbReference type="InterPro" id="IPR051103">
    <property type="entry name" value="Plant_metabolite_P450s"/>
</dbReference>
<dbReference type="AlphaFoldDB" id="A0A6V7P1V8"/>
<reference evidence="7" key="1">
    <citation type="submission" date="2020-07" db="EMBL/GenBank/DDBJ databases">
        <authorList>
            <person name="Lin J."/>
        </authorList>
    </citation>
    <scope>NUCLEOTIDE SEQUENCE</scope>
</reference>
<accession>A0A6V7P1V8</accession>
<protein>
    <recommendedName>
        <fullName evidence="8">Cytochrome P450</fullName>
    </recommendedName>
</protein>
<organism evidence="7">
    <name type="scientific">Ananas comosus var. bracteatus</name>
    <name type="common">red pineapple</name>
    <dbReference type="NCBI Taxonomy" id="296719"/>
    <lineage>
        <taxon>Eukaryota</taxon>
        <taxon>Viridiplantae</taxon>
        <taxon>Streptophyta</taxon>
        <taxon>Embryophyta</taxon>
        <taxon>Tracheophyta</taxon>
        <taxon>Spermatophyta</taxon>
        <taxon>Magnoliopsida</taxon>
        <taxon>Liliopsida</taxon>
        <taxon>Poales</taxon>
        <taxon>Bromeliaceae</taxon>
        <taxon>Bromelioideae</taxon>
        <taxon>Ananas</taxon>
    </lineage>
</organism>
<dbReference type="InterPro" id="IPR002401">
    <property type="entry name" value="Cyt_P450_E_grp-I"/>
</dbReference>
<dbReference type="Gene3D" id="1.10.630.10">
    <property type="entry name" value="Cytochrome P450"/>
    <property type="match status" value="1"/>
</dbReference>
<gene>
    <name evidence="7" type="ORF">CB5_LOCUS8026</name>
</gene>
<evidence type="ECO:0000256" key="1">
    <source>
        <dbReference type="ARBA" id="ARBA00004167"/>
    </source>
</evidence>
<keyword evidence="4" id="KW-1133">Transmembrane helix</keyword>
<dbReference type="SUPFAM" id="SSF48264">
    <property type="entry name" value="Cytochrome P450"/>
    <property type="match status" value="1"/>
</dbReference>
<keyword evidence="3" id="KW-0479">Metal-binding</keyword>
<dbReference type="GO" id="GO:0020037">
    <property type="term" value="F:heme binding"/>
    <property type="evidence" value="ECO:0007669"/>
    <property type="project" value="InterPro"/>
</dbReference>
<evidence type="ECO:0000256" key="2">
    <source>
        <dbReference type="ARBA" id="ARBA00022692"/>
    </source>
</evidence>
<evidence type="ECO:0000256" key="4">
    <source>
        <dbReference type="ARBA" id="ARBA00022989"/>
    </source>
</evidence>
<evidence type="ECO:0000256" key="3">
    <source>
        <dbReference type="ARBA" id="ARBA00022723"/>
    </source>
</evidence>
<sequence>MDDYLPLLHPFFARRRAEALAVRREQIEALIPLINRHSLLDLRIEGRNNAPPTNDELVSLRSEFINGGTDTSATAVEWAMARIIESPTIQARLYKDIAANVRENRPVNKTDIENMPYLQAFIEELLRKHPPTHLVLSHAVLANSAHPAQLSGYDIPTDASVESFVPAISEDPKLWTQPVEFNPDRFLTDGESADLTGSRGIRMTPFGPAEGSVPDWPSA</sequence>
<comment type="subcellular location">
    <subcellularLocation>
        <location evidence="1">Membrane</location>
        <topology evidence="1">Single-pass membrane protein</topology>
    </subcellularLocation>
</comment>
<dbReference type="PANTHER" id="PTHR24298">
    <property type="entry name" value="FLAVONOID 3'-MONOOXYGENASE-RELATED"/>
    <property type="match status" value="1"/>
</dbReference>
<dbReference type="InterPro" id="IPR036396">
    <property type="entry name" value="Cyt_P450_sf"/>
</dbReference>
<evidence type="ECO:0000256" key="6">
    <source>
        <dbReference type="SAM" id="MobiDB-lite"/>
    </source>
</evidence>
<dbReference type="GO" id="GO:0016020">
    <property type="term" value="C:membrane"/>
    <property type="evidence" value="ECO:0007669"/>
    <property type="project" value="UniProtKB-SubCell"/>
</dbReference>
<dbReference type="GO" id="GO:0016709">
    <property type="term" value="F:oxidoreductase activity, acting on paired donors, with incorporation or reduction of molecular oxygen, NAD(P)H as one donor, and incorporation of one atom of oxygen"/>
    <property type="evidence" value="ECO:0007669"/>
    <property type="project" value="TreeGrafter"/>
</dbReference>
<evidence type="ECO:0008006" key="8">
    <source>
        <dbReference type="Google" id="ProtNLM"/>
    </source>
</evidence>
<dbReference type="GO" id="GO:0005506">
    <property type="term" value="F:iron ion binding"/>
    <property type="evidence" value="ECO:0007669"/>
    <property type="project" value="InterPro"/>
</dbReference>
<dbReference type="EMBL" id="LR862144">
    <property type="protein sequence ID" value="CAD1824815.1"/>
    <property type="molecule type" value="Genomic_DNA"/>
</dbReference>